<protein>
    <submittedName>
        <fullName evidence="3">Pyridoxamine 5'-phosphate oxidase family protein</fullName>
    </submittedName>
</protein>
<dbReference type="Gene3D" id="2.30.110.10">
    <property type="entry name" value="Electron Transport, Fmn-binding Protein, Chain A"/>
    <property type="match status" value="1"/>
</dbReference>
<name>A0A7W3T224_9ACTN</name>
<evidence type="ECO:0000313" key="3">
    <source>
        <dbReference type="EMBL" id="MBB0229515.1"/>
    </source>
</evidence>
<dbReference type="PANTHER" id="PTHR35176">
    <property type="entry name" value="HEME OXYGENASE HI_0854-RELATED"/>
    <property type="match status" value="1"/>
</dbReference>
<dbReference type="RefSeq" id="WP_143619243.1">
    <property type="nucleotide sequence ID" value="NZ_VKHS01000131.1"/>
</dbReference>
<dbReference type="Proteomes" id="UP000530234">
    <property type="component" value="Unassembled WGS sequence"/>
</dbReference>
<keyword evidence="1" id="KW-0560">Oxidoreductase</keyword>
<dbReference type="GO" id="GO:0016627">
    <property type="term" value="F:oxidoreductase activity, acting on the CH-CH group of donors"/>
    <property type="evidence" value="ECO:0007669"/>
    <property type="project" value="TreeGrafter"/>
</dbReference>
<organism evidence="3 4">
    <name type="scientific">Streptomyces calidiresistens</name>
    <dbReference type="NCBI Taxonomy" id="1485586"/>
    <lineage>
        <taxon>Bacteria</taxon>
        <taxon>Bacillati</taxon>
        <taxon>Actinomycetota</taxon>
        <taxon>Actinomycetes</taxon>
        <taxon>Kitasatosporales</taxon>
        <taxon>Streptomycetaceae</taxon>
        <taxon>Streptomyces</taxon>
    </lineage>
</organism>
<keyword evidence="4" id="KW-1185">Reference proteome</keyword>
<dbReference type="AlphaFoldDB" id="A0A7W3T224"/>
<dbReference type="GO" id="GO:0005829">
    <property type="term" value="C:cytosol"/>
    <property type="evidence" value="ECO:0007669"/>
    <property type="project" value="TreeGrafter"/>
</dbReference>
<dbReference type="InterPro" id="IPR012349">
    <property type="entry name" value="Split_barrel_FMN-bd"/>
</dbReference>
<feature type="domain" description="Pyridoxamine 5'-phosphate oxidase N-terminal" evidence="2">
    <location>
        <begin position="26"/>
        <end position="126"/>
    </location>
</feature>
<reference evidence="4" key="1">
    <citation type="submission" date="2019-10" db="EMBL/GenBank/DDBJ databases">
        <title>Streptomyces sp. nov., a novel actinobacterium isolated from alkaline environment.</title>
        <authorList>
            <person name="Golinska P."/>
        </authorList>
    </citation>
    <scope>NUCLEOTIDE SEQUENCE [LARGE SCALE GENOMIC DNA]</scope>
    <source>
        <strain evidence="4">DSM 42108</strain>
    </source>
</reference>
<sequence>MSDNPYDVELDPRYSAEGARPASWTETRRMLAEAELYWVATVRPTPGPHITPVAGVWHDGALWFCSLPQERKVLNLLSNPRCSLLTGTARLSSGVDIVLEGRAVRVTEEERLEEAAETFRRKYGAMWDYVVDGDVLSGSVGRAWAFSVAPRTVFAFTKGCVAQTRWRFLH</sequence>
<dbReference type="SUPFAM" id="SSF50475">
    <property type="entry name" value="FMN-binding split barrel"/>
    <property type="match status" value="1"/>
</dbReference>
<comment type="caution">
    <text evidence="3">The sequence shown here is derived from an EMBL/GenBank/DDBJ whole genome shotgun (WGS) entry which is preliminary data.</text>
</comment>
<evidence type="ECO:0000313" key="4">
    <source>
        <dbReference type="Proteomes" id="UP000530234"/>
    </source>
</evidence>
<dbReference type="Pfam" id="PF01243">
    <property type="entry name" value="PNPOx_N"/>
    <property type="match status" value="1"/>
</dbReference>
<dbReference type="PANTHER" id="PTHR35176:SF4">
    <property type="entry name" value="PYRIDOXAMINE 5'-PHOSPHATE OXIDASE-RELATED FMN-BINDING"/>
    <property type="match status" value="1"/>
</dbReference>
<dbReference type="EMBL" id="VKHS01000131">
    <property type="protein sequence ID" value="MBB0229515.1"/>
    <property type="molecule type" value="Genomic_DNA"/>
</dbReference>
<dbReference type="InterPro" id="IPR052019">
    <property type="entry name" value="F420H2_bilvrd_red/Heme_oxyg"/>
</dbReference>
<evidence type="ECO:0000256" key="1">
    <source>
        <dbReference type="ARBA" id="ARBA00023002"/>
    </source>
</evidence>
<proteinExistence type="predicted"/>
<evidence type="ECO:0000259" key="2">
    <source>
        <dbReference type="Pfam" id="PF01243"/>
    </source>
</evidence>
<dbReference type="InterPro" id="IPR011576">
    <property type="entry name" value="Pyridox_Oxase_N"/>
</dbReference>
<gene>
    <name evidence="3" type="ORF">FOE67_08300</name>
</gene>
<dbReference type="GO" id="GO:0070967">
    <property type="term" value="F:coenzyme F420 binding"/>
    <property type="evidence" value="ECO:0007669"/>
    <property type="project" value="TreeGrafter"/>
</dbReference>
<accession>A0A7W3T224</accession>